<dbReference type="GO" id="GO:0016020">
    <property type="term" value="C:membrane"/>
    <property type="evidence" value="ECO:0007669"/>
    <property type="project" value="TreeGrafter"/>
</dbReference>
<feature type="domain" description="Ketoreductase" evidence="5">
    <location>
        <begin position="11"/>
        <end position="197"/>
    </location>
</feature>
<dbReference type="InterPro" id="IPR057326">
    <property type="entry name" value="KR_dom"/>
</dbReference>
<dbReference type="OrthoDB" id="9810734at2"/>
<dbReference type="SUPFAM" id="SSF51735">
    <property type="entry name" value="NAD(P)-binding Rossmann-fold domains"/>
    <property type="match status" value="1"/>
</dbReference>
<keyword evidence="2" id="KW-0560">Oxidoreductase</keyword>
<evidence type="ECO:0000313" key="7">
    <source>
        <dbReference type="Proteomes" id="UP000245802"/>
    </source>
</evidence>
<protein>
    <submittedName>
        <fullName evidence="6">KR domain-containing protein</fullName>
    </submittedName>
</protein>
<dbReference type="PANTHER" id="PTHR44196:SF1">
    <property type="entry name" value="DEHYDROGENASE_REDUCTASE SDR FAMILY MEMBER 7B"/>
    <property type="match status" value="1"/>
</dbReference>
<dbReference type="InterPro" id="IPR002347">
    <property type="entry name" value="SDR_fam"/>
</dbReference>
<comment type="similarity">
    <text evidence="1 3">Belongs to the short-chain dehydrogenases/reductases (SDR) family.</text>
</comment>
<dbReference type="Proteomes" id="UP000245802">
    <property type="component" value="Chromosome"/>
</dbReference>
<dbReference type="RefSeq" id="WP_010046821.1">
    <property type="nucleotide sequence ID" value="NZ_CP025958.1"/>
</dbReference>
<feature type="region of interest" description="Disordered" evidence="4">
    <location>
        <begin position="264"/>
        <end position="302"/>
    </location>
</feature>
<evidence type="ECO:0000256" key="4">
    <source>
        <dbReference type="SAM" id="MobiDB-lite"/>
    </source>
</evidence>
<dbReference type="Pfam" id="PF00106">
    <property type="entry name" value="adh_short"/>
    <property type="match status" value="1"/>
</dbReference>
<gene>
    <name evidence="6" type="ORF">C1280_13990</name>
</gene>
<dbReference type="SMART" id="SM00822">
    <property type="entry name" value="PKS_KR"/>
    <property type="match status" value="1"/>
</dbReference>
<evidence type="ECO:0000259" key="5">
    <source>
        <dbReference type="SMART" id="SM00822"/>
    </source>
</evidence>
<accession>A0A2Z3H0Z0</accession>
<evidence type="ECO:0000256" key="1">
    <source>
        <dbReference type="ARBA" id="ARBA00006484"/>
    </source>
</evidence>
<feature type="compositionally biased region" description="Low complexity" evidence="4">
    <location>
        <begin position="287"/>
        <end position="302"/>
    </location>
</feature>
<proteinExistence type="inferred from homology"/>
<sequence>MSHRLKKLSEQVVVITGASSGIGLATAEAAAEQKAKLVLAARSEAALRDIVARITAGGGEAVAVTCDVSDRAQVEAVAAAAVQRFGRIDTWVNNAGIGIYGRLDEVSEEDHRRVFDVNYFGLVNGSLAALPHLKKSGGALINVGSEVSESAFPLLGSYVASKHAVKGFTDSLRIEVEDVDRAPVSITLIQPTAVDTPFPEHAGNYLPNEPKLPDPKIDPRQVAEAILDAAQNPTRDKRVGTMAKVSTTLATLFPSLGDRMAAGQVGNLSTDRPGRRHDGILRRSSEAATTAAGRTHGTPAPK</sequence>
<feature type="compositionally biased region" description="Basic and acidic residues" evidence="4">
    <location>
        <begin position="272"/>
        <end position="285"/>
    </location>
</feature>
<evidence type="ECO:0000256" key="2">
    <source>
        <dbReference type="ARBA" id="ARBA00023002"/>
    </source>
</evidence>
<dbReference type="GO" id="GO:0016491">
    <property type="term" value="F:oxidoreductase activity"/>
    <property type="evidence" value="ECO:0007669"/>
    <property type="project" value="UniProtKB-KW"/>
</dbReference>
<dbReference type="InterPro" id="IPR036291">
    <property type="entry name" value="NAD(P)-bd_dom_sf"/>
</dbReference>
<dbReference type="PRINTS" id="PR00081">
    <property type="entry name" value="GDHRDH"/>
</dbReference>
<organism evidence="6 7">
    <name type="scientific">Gemmata obscuriglobus</name>
    <dbReference type="NCBI Taxonomy" id="114"/>
    <lineage>
        <taxon>Bacteria</taxon>
        <taxon>Pseudomonadati</taxon>
        <taxon>Planctomycetota</taxon>
        <taxon>Planctomycetia</taxon>
        <taxon>Gemmatales</taxon>
        <taxon>Gemmataceae</taxon>
        <taxon>Gemmata</taxon>
    </lineage>
</organism>
<dbReference type="PANTHER" id="PTHR44196">
    <property type="entry name" value="DEHYDROGENASE/REDUCTASE SDR FAMILY MEMBER 7B"/>
    <property type="match status" value="1"/>
</dbReference>
<keyword evidence="7" id="KW-1185">Reference proteome</keyword>
<evidence type="ECO:0000313" key="6">
    <source>
        <dbReference type="EMBL" id="AWM37992.1"/>
    </source>
</evidence>
<dbReference type="InterPro" id="IPR020904">
    <property type="entry name" value="Sc_DH/Rdtase_CS"/>
</dbReference>
<dbReference type="PRINTS" id="PR00080">
    <property type="entry name" value="SDRFAMILY"/>
</dbReference>
<dbReference type="KEGG" id="gog:C1280_13990"/>
<evidence type="ECO:0000256" key="3">
    <source>
        <dbReference type="RuleBase" id="RU000363"/>
    </source>
</evidence>
<dbReference type="Gene3D" id="3.40.50.720">
    <property type="entry name" value="NAD(P)-binding Rossmann-like Domain"/>
    <property type="match status" value="1"/>
</dbReference>
<name>A0A2Z3H0Z0_9BACT</name>
<reference evidence="6 7" key="1">
    <citation type="submission" date="2018-01" db="EMBL/GenBank/DDBJ databases">
        <title>G. obscuriglobus.</title>
        <authorList>
            <person name="Franke J."/>
            <person name="Blomberg W."/>
            <person name="Selmecki A."/>
        </authorList>
    </citation>
    <scope>NUCLEOTIDE SEQUENCE [LARGE SCALE GENOMIC DNA]</scope>
    <source>
        <strain evidence="6 7">DSM 5831</strain>
    </source>
</reference>
<dbReference type="AlphaFoldDB" id="A0A2Z3H0Z0"/>
<dbReference type="PROSITE" id="PS00061">
    <property type="entry name" value="ADH_SHORT"/>
    <property type="match status" value="1"/>
</dbReference>
<dbReference type="EMBL" id="CP025958">
    <property type="protein sequence ID" value="AWM37992.1"/>
    <property type="molecule type" value="Genomic_DNA"/>
</dbReference>
<dbReference type="NCBIfam" id="NF005495">
    <property type="entry name" value="PRK07109.1"/>
    <property type="match status" value="1"/>
</dbReference>